<gene>
    <name evidence="2" type="ORF">CTAYLR_001024</name>
</gene>
<comment type="caution">
    <text evidence="2">The sequence shown here is derived from an EMBL/GenBank/DDBJ whole genome shotgun (WGS) entry which is preliminary data.</text>
</comment>
<keyword evidence="3" id="KW-1185">Reference proteome</keyword>
<keyword evidence="1" id="KW-0732">Signal</keyword>
<evidence type="ECO:0000313" key="3">
    <source>
        <dbReference type="Proteomes" id="UP001230188"/>
    </source>
</evidence>
<feature type="signal peptide" evidence="1">
    <location>
        <begin position="1"/>
        <end position="16"/>
    </location>
</feature>
<dbReference type="Pfam" id="PF00805">
    <property type="entry name" value="Pentapeptide"/>
    <property type="match status" value="1"/>
</dbReference>
<sequence length="185" mass="19243">MLALLCLSALKEEATGLRPVCSRVEALRGLAAWSSMAVTSRAMAVSGGGKDYAGATIAGEDFSNGQYANKDFSGVDAAGTNFKNSKLRGARFFKADVAGADFSGSDLTAASFEGANLDGTKLTGSVCEGSAFSQTLETVGDISQVDFTDAVIRQDINRRLCERSDAKGVNPTTGVSTRDSLFCPD</sequence>
<dbReference type="SUPFAM" id="SSF141571">
    <property type="entry name" value="Pentapeptide repeat-like"/>
    <property type="match status" value="1"/>
</dbReference>
<proteinExistence type="predicted"/>
<dbReference type="Proteomes" id="UP001230188">
    <property type="component" value="Unassembled WGS sequence"/>
</dbReference>
<dbReference type="PANTHER" id="PTHR47200">
    <property type="entry name" value="THYLAKOID LUMENAL 15 KDA PROTEIN 1, CHLOROPLASTIC"/>
    <property type="match status" value="1"/>
</dbReference>
<protein>
    <recommendedName>
        <fullName evidence="4">Pentapeptide repeat protein</fullName>
    </recommendedName>
</protein>
<evidence type="ECO:0000313" key="2">
    <source>
        <dbReference type="EMBL" id="KAJ8604822.1"/>
    </source>
</evidence>
<accession>A0AAD7XLN3</accession>
<reference evidence="2" key="1">
    <citation type="submission" date="2023-01" db="EMBL/GenBank/DDBJ databases">
        <title>Metagenome sequencing of chrysophaentin producing Chrysophaeum taylorii.</title>
        <authorList>
            <person name="Davison J."/>
            <person name="Bewley C."/>
        </authorList>
    </citation>
    <scope>NUCLEOTIDE SEQUENCE</scope>
    <source>
        <strain evidence="2">NIES-1699</strain>
    </source>
</reference>
<organism evidence="2 3">
    <name type="scientific">Chrysophaeum taylorii</name>
    <dbReference type="NCBI Taxonomy" id="2483200"/>
    <lineage>
        <taxon>Eukaryota</taxon>
        <taxon>Sar</taxon>
        <taxon>Stramenopiles</taxon>
        <taxon>Ochrophyta</taxon>
        <taxon>Pelagophyceae</taxon>
        <taxon>Pelagomonadales</taxon>
        <taxon>Pelagomonadaceae</taxon>
        <taxon>Chrysophaeum</taxon>
    </lineage>
</organism>
<feature type="chain" id="PRO_5042196333" description="Pentapeptide repeat protein" evidence="1">
    <location>
        <begin position="17"/>
        <end position="185"/>
    </location>
</feature>
<dbReference type="InterPro" id="IPR001646">
    <property type="entry name" value="5peptide_repeat"/>
</dbReference>
<dbReference type="EMBL" id="JAQMWT010000322">
    <property type="protein sequence ID" value="KAJ8604822.1"/>
    <property type="molecule type" value="Genomic_DNA"/>
</dbReference>
<dbReference type="InterPro" id="IPR044213">
    <property type="entry name" value="At2g44920-like"/>
</dbReference>
<dbReference type="Gene3D" id="2.160.20.80">
    <property type="entry name" value="E3 ubiquitin-protein ligase SopA"/>
    <property type="match status" value="1"/>
</dbReference>
<dbReference type="AlphaFoldDB" id="A0AAD7XLN3"/>
<name>A0AAD7XLN3_9STRA</name>
<dbReference type="PANTHER" id="PTHR47200:SF2">
    <property type="entry name" value="THYLAKOID LUMENAL 15 KDA PROTEIN 1, CHLOROPLASTIC"/>
    <property type="match status" value="1"/>
</dbReference>
<evidence type="ECO:0000256" key="1">
    <source>
        <dbReference type="SAM" id="SignalP"/>
    </source>
</evidence>
<evidence type="ECO:0008006" key="4">
    <source>
        <dbReference type="Google" id="ProtNLM"/>
    </source>
</evidence>